<feature type="transmembrane region" description="Helical" evidence="1">
    <location>
        <begin position="51"/>
        <end position="74"/>
    </location>
</feature>
<sequence length="117" mass="13387">MAQAAVELVIRLLQLLYYVVENIVYGVLWLCRCTKFAGPRRQRKLPEETRYLIRSCLHTTLALSLLSVVLYFAWPKKPAVPEPSTSPPPTTKIEKAQKVIEKAKRIKEVLLPPKPHP</sequence>
<dbReference type="Proteomes" id="UP001596052">
    <property type="component" value="Unassembled WGS sequence"/>
</dbReference>
<name>A0ABW0KPU5_9BACT</name>
<feature type="transmembrane region" description="Helical" evidence="1">
    <location>
        <begin position="12"/>
        <end position="31"/>
    </location>
</feature>
<keyword evidence="3" id="KW-1185">Reference proteome</keyword>
<proteinExistence type="predicted"/>
<keyword evidence="1" id="KW-0472">Membrane</keyword>
<dbReference type="EMBL" id="JBHSMQ010000003">
    <property type="protein sequence ID" value="MFC5455325.1"/>
    <property type="molecule type" value="Genomic_DNA"/>
</dbReference>
<organism evidence="2 3">
    <name type="scientific">Prosthecobacter fluviatilis</name>
    <dbReference type="NCBI Taxonomy" id="445931"/>
    <lineage>
        <taxon>Bacteria</taxon>
        <taxon>Pseudomonadati</taxon>
        <taxon>Verrucomicrobiota</taxon>
        <taxon>Verrucomicrobiia</taxon>
        <taxon>Verrucomicrobiales</taxon>
        <taxon>Verrucomicrobiaceae</taxon>
        <taxon>Prosthecobacter</taxon>
    </lineage>
</organism>
<accession>A0ABW0KPU5</accession>
<protein>
    <submittedName>
        <fullName evidence="2">Uncharacterized protein</fullName>
    </submittedName>
</protein>
<keyword evidence="1" id="KW-1133">Transmembrane helix</keyword>
<gene>
    <name evidence="2" type="ORF">ACFQDI_10695</name>
</gene>
<dbReference type="RefSeq" id="WP_377166293.1">
    <property type="nucleotide sequence ID" value="NZ_JBHSMQ010000003.1"/>
</dbReference>
<evidence type="ECO:0000313" key="2">
    <source>
        <dbReference type="EMBL" id="MFC5455325.1"/>
    </source>
</evidence>
<evidence type="ECO:0000256" key="1">
    <source>
        <dbReference type="SAM" id="Phobius"/>
    </source>
</evidence>
<keyword evidence="1" id="KW-0812">Transmembrane</keyword>
<comment type="caution">
    <text evidence="2">The sequence shown here is derived from an EMBL/GenBank/DDBJ whole genome shotgun (WGS) entry which is preliminary data.</text>
</comment>
<evidence type="ECO:0000313" key="3">
    <source>
        <dbReference type="Proteomes" id="UP001596052"/>
    </source>
</evidence>
<reference evidence="3" key="1">
    <citation type="journal article" date="2019" name="Int. J. Syst. Evol. Microbiol.">
        <title>The Global Catalogue of Microorganisms (GCM) 10K type strain sequencing project: providing services to taxonomists for standard genome sequencing and annotation.</title>
        <authorList>
            <consortium name="The Broad Institute Genomics Platform"/>
            <consortium name="The Broad Institute Genome Sequencing Center for Infectious Disease"/>
            <person name="Wu L."/>
            <person name="Ma J."/>
        </authorList>
    </citation>
    <scope>NUCLEOTIDE SEQUENCE [LARGE SCALE GENOMIC DNA]</scope>
    <source>
        <strain evidence="3">CGMCC 4.1469</strain>
    </source>
</reference>